<dbReference type="AlphaFoldDB" id="A0A0B1TQ26"/>
<evidence type="ECO:0000313" key="3">
    <source>
        <dbReference type="Proteomes" id="UP000053660"/>
    </source>
</evidence>
<dbReference type="Proteomes" id="UP000053660">
    <property type="component" value="Unassembled WGS sequence"/>
</dbReference>
<protein>
    <submittedName>
        <fullName evidence="2">Uncharacterized protein</fullName>
    </submittedName>
</protein>
<feature type="compositionally biased region" description="Polar residues" evidence="1">
    <location>
        <begin position="11"/>
        <end position="26"/>
    </location>
</feature>
<sequence>MLDTLKESRDQNCSQSKARSLATSPTAPTPLFKAFQAPPEILSRMRARYQEPIIVIISRKKLSNSPIQPPTVWTASTVPFATVPAASAEIRFPGSSSEMSDEPMLVLTLSARDRAEFSSNSAVHRSMNNPFETDELCFMSLKETEIETIRFFDQQILASHAHTTQGYDLYYSASVSFKCKGP</sequence>
<gene>
    <name evidence="2" type="ORF">OESDEN_02517</name>
</gene>
<dbReference type="EMBL" id="KN549444">
    <property type="protein sequence ID" value="KHJ97505.1"/>
    <property type="molecule type" value="Genomic_DNA"/>
</dbReference>
<feature type="region of interest" description="Disordered" evidence="1">
    <location>
        <begin position="1"/>
        <end position="31"/>
    </location>
</feature>
<proteinExistence type="predicted"/>
<accession>A0A0B1TQ26</accession>
<keyword evidence="3" id="KW-1185">Reference proteome</keyword>
<name>A0A0B1TQ26_OESDE</name>
<feature type="compositionally biased region" description="Basic and acidic residues" evidence="1">
    <location>
        <begin position="1"/>
        <end position="10"/>
    </location>
</feature>
<organism evidence="2 3">
    <name type="scientific">Oesophagostomum dentatum</name>
    <name type="common">Nodular worm</name>
    <dbReference type="NCBI Taxonomy" id="61180"/>
    <lineage>
        <taxon>Eukaryota</taxon>
        <taxon>Metazoa</taxon>
        <taxon>Ecdysozoa</taxon>
        <taxon>Nematoda</taxon>
        <taxon>Chromadorea</taxon>
        <taxon>Rhabditida</taxon>
        <taxon>Rhabditina</taxon>
        <taxon>Rhabditomorpha</taxon>
        <taxon>Strongyloidea</taxon>
        <taxon>Strongylidae</taxon>
        <taxon>Oesophagostomum</taxon>
    </lineage>
</organism>
<evidence type="ECO:0000313" key="2">
    <source>
        <dbReference type="EMBL" id="KHJ97505.1"/>
    </source>
</evidence>
<evidence type="ECO:0000256" key="1">
    <source>
        <dbReference type="SAM" id="MobiDB-lite"/>
    </source>
</evidence>
<reference evidence="2 3" key="1">
    <citation type="submission" date="2014-03" db="EMBL/GenBank/DDBJ databases">
        <title>Draft genome of the hookworm Oesophagostomum dentatum.</title>
        <authorList>
            <person name="Mitreva M."/>
        </authorList>
    </citation>
    <scope>NUCLEOTIDE SEQUENCE [LARGE SCALE GENOMIC DNA]</scope>
    <source>
        <strain evidence="2 3">OD-Hann</strain>
    </source>
</reference>